<dbReference type="Pfam" id="PF00010">
    <property type="entry name" value="HLH"/>
    <property type="match status" value="1"/>
</dbReference>
<evidence type="ECO:0000256" key="1">
    <source>
        <dbReference type="SAM" id="MobiDB-lite"/>
    </source>
</evidence>
<name>A0A6J8E7R7_MYTCO</name>
<feature type="domain" description="BHLH" evidence="2">
    <location>
        <begin position="96"/>
        <end position="122"/>
    </location>
</feature>
<dbReference type="InterPro" id="IPR036638">
    <property type="entry name" value="HLH_DNA-bd_sf"/>
</dbReference>
<keyword evidence="4" id="KW-1185">Reference proteome</keyword>
<evidence type="ECO:0000313" key="4">
    <source>
        <dbReference type="Proteomes" id="UP000507470"/>
    </source>
</evidence>
<dbReference type="EMBL" id="CACVKT020008447">
    <property type="protein sequence ID" value="CAC5415535.1"/>
    <property type="molecule type" value="Genomic_DNA"/>
</dbReference>
<dbReference type="OrthoDB" id="6241467at2759"/>
<dbReference type="GO" id="GO:0046983">
    <property type="term" value="F:protein dimerization activity"/>
    <property type="evidence" value="ECO:0007669"/>
    <property type="project" value="InterPro"/>
</dbReference>
<protein>
    <recommendedName>
        <fullName evidence="2">BHLH domain-containing protein</fullName>
    </recommendedName>
</protein>
<dbReference type="AlphaFoldDB" id="A0A6J8E7R7"/>
<evidence type="ECO:0000259" key="2">
    <source>
        <dbReference type="Pfam" id="PF00010"/>
    </source>
</evidence>
<feature type="region of interest" description="Disordered" evidence="1">
    <location>
        <begin position="44"/>
        <end position="73"/>
    </location>
</feature>
<accession>A0A6J8E7R7</accession>
<dbReference type="InterPro" id="IPR011598">
    <property type="entry name" value="bHLH_dom"/>
</dbReference>
<dbReference type="SUPFAM" id="SSF47459">
    <property type="entry name" value="HLH, helix-loop-helix DNA-binding domain"/>
    <property type="match status" value="1"/>
</dbReference>
<dbReference type="Gene3D" id="4.10.280.10">
    <property type="entry name" value="Helix-loop-helix DNA-binding domain"/>
    <property type="match status" value="1"/>
</dbReference>
<organism evidence="3 4">
    <name type="scientific">Mytilus coruscus</name>
    <name type="common">Sea mussel</name>
    <dbReference type="NCBI Taxonomy" id="42192"/>
    <lineage>
        <taxon>Eukaryota</taxon>
        <taxon>Metazoa</taxon>
        <taxon>Spiralia</taxon>
        <taxon>Lophotrochozoa</taxon>
        <taxon>Mollusca</taxon>
        <taxon>Bivalvia</taxon>
        <taxon>Autobranchia</taxon>
        <taxon>Pteriomorphia</taxon>
        <taxon>Mytilida</taxon>
        <taxon>Mytiloidea</taxon>
        <taxon>Mytilidae</taxon>
        <taxon>Mytilinae</taxon>
        <taxon>Mytilus</taxon>
    </lineage>
</organism>
<proteinExistence type="predicted"/>
<dbReference type="Proteomes" id="UP000507470">
    <property type="component" value="Unassembled WGS sequence"/>
</dbReference>
<gene>
    <name evidence="3" type="ORF">MCOR_48227</name>
</gene>
<evidence type="ECO:0000313" key="3">
    <source>
        <dbReference type="EMBL" id="CAC5415535.1"/>
    </source>
</evidence>
<feature type="region of interest" description="Disordered" evidence="1">
    <location>
        <begin position="254"/>
        <end position="278"/>
    </location>
</feature>
<feature type="compositionally biased region" description="Polar residues" evidence="1">
    <location>
        <begin position="268"/>
        <end position="278"/>
    </location>
</feature>
<reference evidence="3 4" key="1">
    <citation type="submission" date="2020-06" db="EMBL/GenBank/DDBJ databases">
        <authorList>
            <person name="Li R."/>
            <person name="Bekaert M."/>
        </authorList>
    </citation>
    <scope>NUCLEOTIDE SEQUENCE [LARGE SCALE GENOMIC DNA]</scope>
    <source>
        <strain evidence="4">wild</strain>
    </source>
</reference>
<sequence length="311" mass="35381">MGRRFGQFMTLETMGVCHYICLTAVSFHKLLSLSELTMAENSALSPNQNLENDDAGPIDLTKDSNDNSSDTDNVIVRRKRKPKKFENLSEIDIEERRNTANVQERKRMKKLSKALEDLRKYIIDRDNLLKQQAFHLESQMLHSTYSYLMPSPVGVQHGNLSTVQQSGFSPYHTPCISSEHTRLPKRHLNFSPFCGTPIPSMISQGRQLTYQTPVKSEPSPYRNPEMITRRRTSTFSSPSFIGDLRNMNEVNTSFLSPMADDSDVGSGPSRSTDAKQYTYTLDGISPIPEEEKFRGGTDCVFDPRRRLKKTE</sequence>